<dbReference type="STRING" id="1533.SAMN05443638_12729"/>
<dbReference type="GO" id="GO:0050485">
    <property type="term" value="F:oxidoreductase activity, acting on X-H and Y-H to form an X-Y bond, with a disulfide as acceptor"/>
    <property type="evidence" value="ECO:0007669"/>
    <property type="project" value="InterPro"/>
</dbReference>
<protein>
    <submittedName>
        <fullName evidence="3">Glycine reductase</fullName>
    </submittedName>
</protein>
<evidence type="ECO:0000313" key="4">
    <source>
        <dbReference type="Proteomes" id="UP000184035"/>
    </source>
</evidence>
<accession>A0A1M4YFT6</accession>
<dbReference type="AlphaFoldDB" id="A0A1M4YFT6"/>
<keyword evidence="1" id="KW-0712">Selenocysteine</keyword>
<name>A0A1M4YFT6_9CLOT</name>
<evidence type="ECO:0000313" key="3">
    <source>
        <dbReference type="EMBL" id="SHF04657.1"/>
    </source>
</evidence>
<evidence type="ECO:0000256" key="2">
    <source>
        <dbReference type="ARBA" id="ARBA00023002"/>
    </source>
</evidence>
<dbReference type="InterPro" id="IPR048083">
    <property type="entry name" value="GrdB-like"/>
</dbReference>
<dbReference type="NCBIfam" id="NF041545">
    <property type="entry name" value="GrdB_like_no_Se"/>
    <property type="match status" value="1"/>
</dbReference>
<dbReference type="InterPro" id="IPR010187">
    <property type="entry name" value="Various_sel_PB"/>
</dbReference>
<reference evidence="3 4" key="1">
    <citation type="submission" date="2016-11" db="EMBL/GenBank/DDBJ databases">
        <authorList>
            <person name="Jaros S."/>
            <person name="Januszkiewicz K."/>
            <person name="Wedrychowicz H."/>
        </authorList>
    </citation>
    <scope>NUCLEOTIDE SEQUENCE [LARGE SCALE GENOMIC DNA]</scope>
    <source>
        <strain evidence="3 4">DSM 2631</strain>
    </source>
</reference>
<organism evidence="3 4">
    <name type="scientific">Clostridium fallax</name>
    <dbReference type="NCBI Taxonomy" id="1533"/>
    <lineage>
        <taxon>Bacteria</taxon>
        <taxon>Bacillati</taxon>
        <taxon>Bacillota</taxon>
        <taxon>Clostridia</taxon>
        <taxon>Eubacteriales</taxon>
        <taxon>Clostridiaceae</taxon>
        <taxon>Clostridium</taxon>
    </lineage>
</organism>
<keyword evidence="4" id="KW-1185">Reference proteome</keyword>
<evidence type="ECO:0000256" key="1">
    <source>
        <dbReference type="ARBA" id="ARBA00022933"/>
    </source>
</evidence>
<dbReference type="Pfam" id="PF07355">
    <property type="entry name" value="GRDB"/>
    <property type="match status" value="1"/>
</dbReference>
<gene>
    <name evidence="3" type="ORF">SAMN05443638_12729</name>
</gene>
<dbReference type="RefSeq" id="WP_341457278.1">
    <property type="nucleotide sequence ID" value="NZ_FQVM01000027.1"/>
</dbReference>
<proteinExistence type="predicted"/>
<keyword evidence="2" id="KW-0560">Oxidoreductase</keyword>
<sequence>MSIKIIMIYDQIQAGAGTKDDRMVPLSAKKEPLGPSIMMEPFLKKIDGKVIACLYCGNGTYLANPDEVSRKFCAMVNKVKPDIVICGPAFNYVDYGKMAARVAYDINRTTNVPAFAAMSSENEETINEYKDKLNIVITPKKGGVGLNDALDNMCQLAKLLVNKEDIRNLTNKVCFK</sequence>
<dbReference type="Proteomes" id="UP000184035">
    <property type="component" value="Unassembled WGS sequence"/>
</dbReference>
<dbReference type="EMBL" id="FQVM01000027">
    <property type="protein sequence ID" value="SHF04657.1"/>
    <property type="molecule type" value="Genomic_DNA"/>
</dbReference>